<reference evidence="18 19" key="1">
    <citation type="submission" date="2019-02" db="EMBL/GenBank/DDBJ databases">
        <authorList>
            <consortium name="Pathogen Informatics"/>
        </authorList>
    </citation>
    <scope>NUCLEOTIDE SEQUENCE [LARGE SCALE GENOMIC DNA]</scope>
    <source>
        <strain evidence="18 19">3012STDY6756504</strain>
    </source>
</reference>
<dbReference type="GO" id="GO:0046677">
    <property type="term" value="P:response to antibiotic"/>
    <property type="evidence" value="ECO:0007669"/>
    <property type="project" value="UniProtKB-UniRule"/>
</dbReference>
<evidence type="ECO:0000256" key="14">
    <source>
        <dbReference type="ARBA" id="ARBA00032707"/>
    </source>
</evidence>
<dbReference type="GO" id="GO:0008360">
    <property type="term" value="P:regulation of cell shape"/>
    <property type="evidence" value="ECO:0007669"/>
    <property type="project" value="UniProtKB-KW"/>
</dbReference>
<evidence type="ECO:0000256" key="17">
    <source>
        <dbReference type="HAMAP-Rule" id="MF_01006"/>
    </source>
</evidence>
<dbReference type="Proteomes" id="UP000290439">
    <property type="component" value="Chromosome"/>
</dbReference>
<dbReference type="Pfam" id="PF02673">
    <property type="entry name" value="BacA"/>
    <property type="match status" value="1"/>
</dbReference>
<dbReference type="PANTHER" id="PTHR30622:SF4">
    <property type="entry name" value="UNDECAPRENYL-DIPHOSPHATASE"/>
    <property type="match status" value="1"/>
</dbReference>
<feature type="transmembrane region" description="Helical" evidence="17">
    <location>
        <begin position="263"/>
        <end position="282"/>
    </location>
</feature>
<keyword evidence="5 17" id="KW-1003">Cell membrane</keyword>
<evidence type="ECO:0000256" key="3">
    <source>
        <dbReference type="ARBA" id="ARBA00012374"/>
    </source>
</evidence>
<name>A0A4U8VWD9_9NOCA</name>
<evidence type="ECO:0000256" key="13">
    <source>
        <dbReference type="ARBA" id="ARBA00023316"/>
    </source>
</evidence>
<dbReference type="AlphaFoldDB" id="A0A4U8VWD9"/>
<dbReference type="NCBIfam" id="NF001392">
    <property type="entry name" value="PRK00281.2-1"/>
    <property type="match status" value="1"/>
</dbReference>
<evidence type="ECO:0000256" key="10">
    <source>
        <dbReference type="ARBA" id="ARBA00022989"/>
    </source>
</evidence>
<sequence length="316" mass="33764">MIGESMTWLQAIVLGLVQGLTEFLPISSSGHLRIVSSVFFGDDAGASFTAVTQLGTEAAVLVFFAKDIWRIVKVWCATVFEKLTQRSRETVPLSEQVTTKLPVVTGSGPVGYDPGADAQRELDYRIGWYVIIATIPIGVLGFLFKDVIRTGARNLWLVSFMLIAFALVIAAAEYYGRKTRPIDQLTTRDGLVMGFAQCLALIPGVSRSGATSSAGLFLGLEREAAVRFSFLLAIPAVTASGLFSLPDAFEPAGEGLNASGPQLLVATLIAFAAGYASVAWLLRFVSNHSLYWFVGYRIVLGLVVMGLLAGGVVSAT</sequence>
<evidence type="ECO:0000256" key="1">
    <source>
        <dbReference type="ARBA" id="ARBA00004651"/>
    </source>
</evidence>
<evidence type="ECO:0000256" key="11">
    <source>
        <dbReference type="ARBA" id="ARBA00023136"/>
    </source>
</evidence>
<dbReference type="GO" id="GO:0071555">
    <property type="term" value="P:cell wall organization"/>
    <property type="evidence" value="ECO:0007669"/>
    <property type="project" value="UniProtKB-KW"/>
</dbReference>
<evidence type="ECO:0000256" key="12">
    <source>
        <dbReference type="ARBA" id="ARBA00023251"/>
    </source>
</evidence>
<gene>
    <name evidence="17 18" type="primary">uppP</name>
    <name evidence="18" type="ORF">NCTC10797_01456</name>
</gene>
<keyword evidence="13 17" id="KW-0961">Cell wall biogenesis/degradation</keyword>
<accession>A0A4U8VWD9</accession>
<dbReference type="GO" id="GO:0009252">
    <property type="term" value="P:peptidoglycan biosynthetic process"/>
    <property type="evidence" value="ECO:0007669"/>
    <property type="project" value="UniProtKB-KW"/>
</dbReference>
<dbReference type="HAMAP" id="MF_01006">
    <property type="entry name" value="Undec_diphosphatase"/>
    <property type="match status" value="1"/>
</dbReference>
<evidence type="ECO:0000256" key="5">
    <source>
        <dbReference type="ARBA" id="ARBA00022475"/>
    </source>
</evidence>
<comment type="function">
    <text evidence="17">Catalyzes the dephosphorylation of undecaprenyl diphosphate (UPP). Confers resistance to bacitracin.</text>
</comment>
<dbReference type="PANTHER" id="PTHR30622">
    <property type="entry name" value="UNDECAPRENYL-DIPHOSPHATASE"/>
    <property type="match status" value="1"/>
</dbReference>
<evidence type="ECO:0000256" key="8">
    <source>
        <dbReference type="ARBA" id="ARBA00022960"/>
    </source>
</evidence>
<feature type="transmembrane region" description="Helical" evidence="17">
    <location>
        <begin position="126"/>
        <end position="144"/>
    </location>
</feature>
<keyword evidence="11 17" id="KW-0472">Membrane</keyword>
<dbReference type="EMBL" id="LR215973">
    <property type="protein sequence ID" value="VFA97692.1"/>
    <property type="molecule type" value="Genomic_DNA"/>
</dbReference>
<organism evidence="18 19">
    <name type="scientific">Nocardia cyriacigeorgica</name>
    <dbReference type="NCBI Taxonomy" id="135487"/>
    <lineage>
        <taxon>Bacteria</taxon>
        <taxon>Bacillati</taxon>
        <taxon>Actinomycetota</taxon>
        <taxon>Actinomycetes</taxon>
        <taxon>Mycobacteriales</taxon>
        <taxon>Nocardiaceae</taxon>
        <taxon>Nocardia</taxon>
    </lineage>
</organism>
<keyword evidence="12 17" id="KW-0046">Antibiotic resistance</keyword>
<feature type="transmembrane region" description="Helical" evidence="17">
    <location>
        <begin position="224"/>
        <end position="243"/>
    </location>
</feature>
<evidence type="ECO:0000256" key="7">
    <source>
        <dbReference type="ARBA" id="ARBA00022801"/>
    </source>
</evidence>
<comment type="subcellular location">
    <subcellularLocation>
        <location evidence="1 17">Cell membrane</location>
        <topology evidence="1 17">Multi-pass membrane protein</topology>
    </subcellularLocation>
</comment>
<evidence type="ECO:0000256" key="4">
    <source>
        <dbReference type="ARBA" id="ARBA00021581"/>
    </source>
</evidence>
<comment type="catalytic activity">
    <reaction evidence="16 17">
        <text>di-trans,octa-cis-undecaprenyl diphosphate + H2O = di-trans,octa-cis-undecaprenyl phosphate + phosphate + H(+)</text>
        <dbReference type="Rhea" id="RHEA:28094"/>
        <dbReference type="ChEBI" id="CHEBI:15377"/>
        <dbReference type="ChEBI" id="CHEBI:15378"/>
        <dbReference type="ChEBI" id="CHEBI:43474"/>
        <dbReference type="ChEBI" id="CHEBI:58405"/>
        <dbReference type="ChEBI" id="CHEBI:60392"/>
        <dbReference type="EC" id="3.6.1.27"/>
    </reaction>
</comment>
<keyword evidence="9 17" id="KW-0573">Peptidoglycan synthesis</keyword>
<evidence type="ECO:0000256" key="6">
    <source>
        <dbReference type="ARBA" id="ARBA00022692"/>
    </source>
</evidence>
<feature type="transmembrane region" description="Helical" evidence="17">
    <location>
        <begin position="156"/>
        <end position="175"/>
    </location>
</feature>
<proteinExistence type="inferred from homology"/>
<dbReference type="GO" id="GO:0050380">
    <property type="term" value="F:undecaprenyl-diphosphatase activity"/>
    <property type="evidence" value="ECO:0007669"/>
    <property type="project" value="UniProtKB-UniRule"/>
</dbReference>
<comment type="similarity">
    <text evidence="2 17">Belongs to the UppP family.</text>
</comment>
<evidence type="ECO:0000256" key="2">
    <source>
        <dbReference type="ARBA" id="ARBA00010621"/>
    </source>
</evidence>
<keyword evidence="10 17" id="KW-1133">Transmembrane helix</keyword>
<dbReference type="EC" id="3.6.1.27" evidence="3 17"/>
<feature type="transmembrane region" description="Helical" evidence="17">
    <location>
        <begin position="294"/>
        <end position="315"/>
    </location>
</feature>
<evidence type="ECO:0000313" key="18">
    <source>
        <dbReference type="EMBL" id="VFA97692.1"/>
    </source>
</evidence>
<comment type="miscellaneous">
    <text evidence="17">Bacitracin is thought to be involved in the inhibition of peptidoglycan synthesis by sequestering undecaprenyl diphosphate, thereby reducing the pool of lipid carrier available.</text>
</comment>
<protein>
    <recommendedName>
        <fullName evidence="4 17">Undecaprenyl-diphosphatase</fullName>
        <ecNumber evidence="3 17">3.6.1.27</ecNumber>
    </recommendedName>
    <alternativeName>
        <fullName evidence="15 17">Bacitracin resistance protein</fullName>
    </alternativeName>
    <alternativeName>
        <fullName evidence="14 17">Undecaprenyl pyrophosphate phosphatase</fullName>
    </alternativeName>
</protein>
<dbReference type="GO" id="GO:0005886">
    <property type="term" value="C:plasma membrane"/>
    <property type="evidence" value="ECO:0007669"/>
    <property type="project" value="UniProtKB-SubCell"/>
</dbReference>
<evidence type="ECO:0000256" key="15">
    <source>
        <dbReference type="ARBA" id="ARBA00032932"/>
    </source>
</evidence>
<dbReference type="InterPro" id="IPR003824">
    <property type="entry name" value="UppP"/>
</dbReference>
<keyword evidence="7 17" id="KW-0378">Hydrolase</keyword>
<keyword evidence="6 17" id="KW-0812">Transmembrane</keyword>
<evidence type="ECO:0000313" key="19">
    <source>
        <dbReference type="Proteomes" id="UP000290439"/>
    </source>
</evidence>
<evidence type="ECO:0000256" key="16">
    <source>
        <dbReference type="ARBA" id="ARBA00047594"/>
    </source>
</evidence>
<evidence type="ECO:0000256" key="9">
    <source>
        <dbReference type="ARBA" id="ARBA00022984"/>
    </source>
</evidence>
<keyword evidence="8 17" id="KW-0133">Cell shape</keyword>